<name>A0A1B0CQX6_LUTLO</name>
<evidence type="ECO:0000313" key="1">
    <source>
        <dbReference type="EnsemblMetazoa" id="LLOJ007275-PA"/>
    </source>
</evidence>
<dbReference type="AlphaFoldDB" id="A0A1B0CQX6"/>
<dbReference type="VEuPathDB" id="VectorBase:LLOJ007275"/>
<protein>
    <submittedName>
        <fullName evidence="1">Uncharacterized protein</fullName>
    </submittedName>
</protein>
<dbReference type="Proteomes" id="UP000092461">
    <property type="component" value="Unassembled WGS sequence"/>
</dbReference>
<organism evidence="1 2">
    <name type="scientific">Lutzomyia longipalpis</name>
    <name type="common">Sand fly</name>
    <dbReference type="NCBI Taxonomy" id="7200"/>
    <lineage>
        <taxon>Eukaryota</taxon>
        <taxon>Metazoa</taxon>
        <taxon>Ecdysozoa</taxon>
        <taxon>Arthropoda</taxon>
        <taxon>Hexapoda</taxon>
        <taxon>Insecta</taxon>
        <taxon>Pterygota</taxon>
        <taxon>Neoptera</taxon>
        <taxon>Endopterygota</taxon>
        <taxon>Diptera</taxon>
        <taxon>Nematocera</taxon>
        <taxon>Psychodoidea</taxon>
        <taxon>Psychodidae</taxon>
        <taxon>Lutzomyia</taxon>
        <taxon>Lutzomyia</taxon>
    </lineage>
</organism>
<proteinExistence type="predicted"/>
<reference evidence="1" key="1">
    <citation type="submission" date="2020-05" db="UniProtKB">
        <authorList>
            <consortium name="EnsemblMetazoa"/>
        </authorList>
    </citation>
    <scope>IDENTIFICATION</scope>
    <source>
        <strain evidence="1">Jacobina</strain>
    </source>
</reference>
<dbReference type="EnsemblMetazoa" id="LLOJ007275-RA">
    <property type="protein sequence ID" value="LLOJ007275-PA"/>
    <property type="gene ID" value="LLOJ007275"/>
</dbReference>
<keyword evidence="2" id="KW-1185">Reference proteome</keyword>
<accession>A0A1B0CQX6</accession>
<sequence>MKLLEHLPQLNQFRRQKRIFSHLFITHFEIGIECVDYLMGHGCEMRRGNCLFALSKMNFNCF</sequence>
<dbReference type="EMBL" id="AJWK01024210">
    <property type="status" value="NOT_ANNOTATED_CDS"/>
    <property type="molecule type" value="Genomic_DNA"/>
</dbReference>
<evidence type="ECO:0000313" key="2">
    <source>
        <dbReference type="Proteomes" id="UP000092461"/>
    </source>
</evidence>